<keyword evidence="1" id="KW-0472">Membrane</keyword>
<name>A0A6J6W1J3_9ZZZZ</name>
<reference evidence="2" key="1">
    <citation type="submission" date="2020-05" db="EMBL/GenBank/DDBJ databases">
        <authorList>
            <person name="Chiriac C."/>
            <person name="Salcher M."/>
            <person name="Ghai R."/>
            <person name="Kavagutti S V."/>
        </authorList>
    </citation>
    <scope>NUCLEOTIDE SEQUENCE</scope>
</reference>
<dbReference type="InterPro" id="IPR001457">
    <property type="entry name" value="NADH_UbQ/plastoQ_OxRdtase_su6"/>
</dbReference>
<gene>
    <name evidence="2" type="ORF">UFOPK2958_00281</name>
</gene>
<dbReference type="Pfam" id="PF00499">
    <property type="entry name" value="Oxidored_q3"/>
    <property type="match status" value="1"/>
</dbReference>
<feature type="transmembrane region" description="Helical" evidence="1">
    <location>
        <begin position="38"/>
        <end position="53"/>
    </location>
</feature>
<feature type="transmembrane region" description="Helical" evidence="1">
    <location>
        <begin position="103"/>
        <end position="123"/>
    </location>
</feature>
<sequence>MIAMTTTWPDLIVFIAAAAMAVIGALGIITYRNPVHSALSLILTLLGVAIAFLEQEAHFLAAVQVIVYCGAIVVLFLFVIMFLGVDNKEDITVEPLVAQRPMAYASVVVTMVGILAMLSRGGWSTGAQVATGASPGGAENVQAVGSAVFTTYLFAFEATAALLIIAVVGAVLLARRDRTGESISEGADA</sequence>
<dbReference type="PANTHER" id="PTHR33269:SF19">
    <property type="entry name" value="NADH-QUINONE OXIDOREDUCTASE SUBUNIT J"/>
    <property type="match status" value="1"/>
</dbReference>
<keyword evidence="1" id="KW-1133">Transmembrane helix</keyword>
<dbReference type="Gene3D" id="1.20.120.1200">
    <property type="entry name" value="NADH-ubiquinone/plastoquinone oxidoreductase chain 6, subunit NuoJ"/>
    <property type="match status" value="1"/>
</dbReference>
<dbReference type="AlphaFoldDB" id="A0A6J6W1J3"/>
<protein>
    <submittedName>
        <fullName evidence="2">Unannotated protein</fullName>
    </submittedName>
</protein>
<organism evidence="2">
    <name type="scientific">freshwater metagenome</name>
    <dbReference type="NCBI Taxonomy" id="449393"/>
    <lineage>
        <taxon>unclassified sequences</taxon>
        <taxon>metagenomes</taxon>
        <taxon>ecological metagenomes</taxon>
    </lineage>
</organism>
<dbReference type="InterPro" id="IPR042106">
    <property type="entry name" value="Nuo/plastoQ_OxRdtase_6_NuoJ"/>
</dbReference>
<evidence type="ECO:0000256" key="1">
    <source>
        <dbReference type="SAM" id="Phobius"/>
    </source>
</evidence>
<keyword evidence="1" id="KW-0812">Transmembrane</keyword>
<accession>A0A6J6W1J3</accession>
<dbReference type="GO" id="GO:0008137">
    <property type="term" value="F:NADH dehydrogenase (ubiquinone) activity"/>
    <property type="evidence" value="ECO:0007669"/>
    <property type="project" value="InterPro"/>
</dbReference>
<evidence type="ECO:0000313" key="2">
    <source>
        <dbReference type="EMBL" id="CAB4777316.1"/>
    </source>
</evidence>
<dbReference type="EMBL" id="CAFAAB010000019">
    <property type="protein sequence ID" value="CAB4777316.1"/>
    <property type="molecule type" value="Genomic_DNA"/>
</dbReference>
<feature type="transmembrane region" description="Helical" evidence="1">
    <location>
        <begin position="143"/>
        <end position="174"/>
    </location>
</feature>
<dbReference type="PANTHER" id="PTHR33269">
    <property type="entry name" value="NADH-UBIQUINONE OXIDOREDUCTASE CHAIN 6"/>
    <property type="match status" value="1"/>
</dbReference>
<proteinExistence type="predicted"/>
<feature type="transmembrane region" description="Helical" evidence="1">
    <location>
        <begin position="59"/>
        <end position="83"/>
    </location>
</feature>
<feature type="transmembrane region" description="Helical" evidence="1">
    <location>
        <begin position="12"/>
        <end position="31"/>
    </location>
</feature>